<feature type="transmembrane region" description="Helical" evidence="1">
    <location>
        <begin position="91"/>
        <end position="113"/>
    </location>
</feature>
<comment type="caution">
    <text evidence="2">The sequence shown here is derived from an EMBL/GenBank/DDBJ whole genome shotgun (WGS) entry which is preliminary data.</text>
</comment>
<dbReference type="EMBL" id="JACHWJ010000012">
    <property type="protein sequence ID" value="MBB2959624.1"/>
    <property type="molecule type" value="Genomic_DNA"/>
</dbReference>
<gene>
    <name evidence="2" type="ORF">FHX72_003793</name>
</gene>
<keyword evidence="3" id="KW-1185">Reference proteome</keyword>
<evidence type="ECO:0000313" key="2">
    <source>
        <dbReference type="EMBL" id="MBB2959624.1"/>
    </source>
</evidence>
<dbReference type="RefSeq" id="WP_183627011.1">
    <property type="nucleotide sequence ID" value="NZ_JACHWJ010000012.1"/>
</dbReference>
<keyword evidence="1" id="KW-1133">Transmembrane helix</keyword>
<feature type="transmembrane region" description="Helical" evidence="1">
    <location>
        <begin position="54"/>
        <end position="79"/>
    </location>
</feature>
<organism evidence="2 3">
    <name type="scientific">Pseudoclavibacter helvolus</name>
    <dbReference type="NCBI Taxonomy" id="255205"/>
    <lineage>
        <taxon>Bacteria</taxon>
        <taxon>Bacillati</taxon>
        <taxon>Actinomycetota</taxon>
        <taxon>Actinomycetes</taxon>
        <taxon>Micrococcales</taxon>
        <taxon>Microbacteriaceae</taxon>
        <taxon>Pseudoclavibacter</taxon>
    </lineage>
</organism>
<evidence type="ECO:0000313" key="3">
    <source>
        <dbReference type="Proteomes" id="UP000545286"/>
    </source>
</evidence>
<dbReference type="Proteomes" id="UP000545286">
    <property type="component" value="Unassembled WGS sequence"/>
</dbReference>
<name>A0A7W4UT33_9MICO</name>
<feature type="transmembrane region" description="Helical" evidence="1">
    <location>
        <begin position="15"/>
        <end position="34"/>
    </location>
</feature>
<accession>A0A7W4UT33</accession>
<reference evidence="2 3" key="1">
    <citation type="submission" date="2020-08" db="EMBL/GenBank/DDBJ databases">
        <title>Sequencing the genomes of 1000 actinobacteria strains.</title>
        <authorList>
            <person name="Klenk H.-P."/>
        </authorList>
    </citation>
    <scope>NUCLEOTIDE SEQUENCE [LARGE SCALE GENOMIC DNA]</scope>
    <source>
        <strain evidence="2 3">DSM 20419</strain>
    </source>
</reference>
<protein>
    <submittedName>
        <fullName evidence="2">Uncharacterized protein</fullName>
    </submittedName>
</protein>
<keyword evidence="1" id="KW-0472">Membrane</keyword>
<sequence length="129" mass="13554">MSESQPVTARGTQTGFWISVGMIFVVMVVSWNWYGLAQFEAQTDQSKALAANTTMAGFGAVVGAAPLALAHLLSLGLLLPLGWRGWRWKGLAIGLAMTIAASVLGIVAGQLVWGGALFELGVHNDPMSP</sequence>
<keyword evidence="1" id="KW-0812">Transmembrane</keyword>
<evidence type="ECO:0000256" key="1">
    <source>
        <dbReference type="SAM" id="Phobius"/>
    </source>
</evidence>
<proteinExistence type="predicted"/>
<dbReference type="AlphaFoldDB" id="A0A7W4UT33"/>